<evidence type="ECO:0000256" key="1">
    <source>
        <dbReference type="SAM" id="Phobius"/>
    </source>
</evidence>
<proteinExistence type="predicted"/>
<name>A0A5C6DYP5_9BACT</name>
<keyword evidence="3" id="KW-1185">Reference proteome</keyword>
<keyword evidence="1" id="KW-1133">Transmembrane helix</keyword>
<dbReference type="AlphaFoldDB" id="A0A5C6DYP5"/>
<dbReference type="Proteomes" id="UP000319143">
    <property type="component" value="Unassembled WGS sequence"/>
</dbReference>
<evidence type="ECO:0008006" key="4">
    <source>
        <dbReference type="Google" id="ProtNLM"/>
    </source>
</evidence>
<evidence type="ECO:0000313" key="2">
    <source>
        <dbReference type="EMBL" id="TWU41758.1"/>
    </source>
</evidence>
<protein>
    <recommendedName>
        <fullName evidence="4">DoxX</fullName>
    </recommendedName>
</protein>
<sequence length="360" mass="39698">MGSSKTLKAASGGNRVPSHLAFVSSLLKSCFPLLIPLTRSLHSVRKQLLVPLRLAVGWELSPRLLSIIGATMLVLLRLTIGWHFYTEGIEKYAAGNWTAAPFFVNAKGPFAEEFRGMVWDHDGSIRLDKDAIMLQWATDRDRVADHFGFDDEQRQQAQENYAKSVIQYESVLEENATDLEEYQLGKARMEKLDQDPTRDGVASLGGQRETIRKEWKGKAAPTLKQVDTVWKNYIIAQNSVASREQMETHGAYHLRKPLSALMDTSIIDVILPYFDIAVGLCLLLGLFTPVAGLAAAGFLGSVVLSQFPPATGPTSSIYQLIEAMGCLVLAGTGAGRFAGLDYFLHLIVRKVWGTPSDDEV</sequence>
<keyword evidence="1" id="KW-0812">Transmembrane</keyword>
<feature type="transmembrane region" description="Helical" evidence="1">
    <location>
        <begin position="64"/>
        <end position="85"/>
    </location>
</feature>
<comment type="caution">
    <text evidence="2">The sequence shown here is derived from an EMBL/GenBank/DDBJ whole genome shotgun (WGS) entry which is preliminary data.</text>
</comment>
<reference evidence="2 3" key="1">
    <citation type="submission" date="2019-02" db="EMBL/GenBank/DDBJ databases">
        <title>Deep-cultivation of Planctomycetes and their phenomic and genomic characterization uncovers novel biology.</title>
        <authorList>
            <person name="Wiegand S."/>
            <person name="Jogler M."/>
            <person name="Boedeker C."/>
            <person name="Pinto D."/>
            <person name="Vollmers J."/>
            <person name="Rivas-Marin E."/>
            <person name="Kohn T."/>
            <person name="Peeters S.H."/>
            <person name="Heuer A."/>
            <person name="Rast P."/>
            <person name="Oberbeckmann S."/>
            <person name="Bunk B."/>
            <person name="Jeske O."/>
            <person name="Meyerdierks A."/>
            <person name="Storesund J.E."/>
            <person name="Kallscheuer N."/>
            <person name="Luecker S."/>
            <person name="Lage O.M."/>
            <person name="Pohl T."/>
            <person name="Merkel B.J."/>
            <person name="Hornburger P."/>
            <person name="Mueller R.-W."/>
            <person name="Bruemmer F."/>
            <person name="Labrenz M."/>
            <person name="Spormann A.M."/>
            <person name="Op Den Camp H."/>
            <person name="Overmann J."/>
            <person name="Amann R."/>
            <person name="Jetten M.S.M."/>
            <person name="Mascher T."/>
            <person name="Medema M.H."/>
            <person name="Devos D.P."/>
            <person name="Kaster A.-K."/>
            <person name="Ovreas L."/>
            <person name="Rohde M."/>
            <person name="Galperin M.Y."/>
            <person name="Jogler C."/>
        </authorList>
    </citation>
    <scope>NUCLEOTIDE SEQUENCE [LARGE SCALE GENOMIC DNA]</scope>
    <source>
        <strain evidence="2 3">Poly41</strain>
    </source>
</reference>
<accession>A0A5C6DYP5</accession>
<feature type="transmembrane region" description="Helical" evidence="1">
    <location>
        <begin position="316"/>
        <end position="339"/>
    </location>
</feature>
<gene>
    <name evidence="2" type="ORF">Poly41_00500</name>
</gene>
<feature type="transmembrane region" description="Helical" evidence="1">
    <location>
        <begin position="276"/>
        <end position="304"/>
    </location>
</feature>
<dbReference type="EMBL" id="SJPV01000001">
    <property type="protein sequence ID" value="TWU41758.1"/>
    <property type="molecule type" value="Genomic_DNA"/>
</dbReference>
<keyword evidence="1" id="KW-0472">Membrane</keyword>
<organism evidence="2 3">
    <name type="scientific">Novipirellula artificiosorum</name>
    <dbReference type="NCBI Taxonomy" id="2528016"/>
    <lineage>
        <taxon>Bacteria</taxon>
        <taxon>Pseudomonadati</taxon>
        <taxon>Planctomycetota</taxon>
        <taxon>Planctomycetia</taxon>
        <taxon>Pirellulales</taxon>
        <taxon>Pirellulaceae</taxon>
        <taxon>Novipirellula</taxon>
    </lineage>
</organism>
<evidence type="ECO:0000313" key="3">
    <source>
        <dbReference type="Proteomes" id="UP000319143"/>
    </source>
</evidence>